<dbReference type="EMBL" id="CP015506">
    <property type="protein sequence ID" value="AND42577.1"/>
    <property type="molecule type" value="Genomic_DNA"/>
</dbReference>
<evidence type="ECO:0000313" key="3">
    <source>
        <dbReference type="Proteomes" id="UP000077856"/>
    </source>
</evidence>
<reference evidence="2 3" key="1">
    <citation type="submission" date="2016-04" db="EMBL/GenBank/DDBJ databases">
        <title>Complete genome sequence of Bacillus oceanisediminis strain 2691.</title>
        <authorList>
            <person name="Jeong H."/>
            <person name="Kim H.J."/>
            <person name="Lee D.-W."/>
        </authorList>
    </citation>
    <scope>NUCLEOTIDE SEQUENCE [LARGE SCALE GENOMIC DNA]</scope>
    <source>
        <strain evidence="2 3">2691</strain>
    </source>
</reference>
<accession>A0A160MGQ5</accession>
<organism evidence="2 3">
    <name type="scientific">Cytobacillus oceanisediminis 2691</name>
    <dbReference type="NCBI Taxonomy" id="1196031"/>
    <lineage>
        <taxon>Bacteria</taxon>
        <taxon>Bacillati</taxon>
        <taxon>Bacillota</taxon>
        <taxon>Bacilli</taxon>
        <taxon>Bacillales</taxon>
        <taxon>Bacillaceae</taxon>
        <taxon>Cytobacillus</taxon>
    </lineage>
</organism>
<dbReference type="InterPro" id="IPR011528">
    <property type="entry name" value="NERD"/>
</dbReference>
<feature type="domain" description="NERD" evidence="1">
    <location>
        <begin position="37"/>
        <end position="148"/>
    </location>
</feature>
<protein>
    <submittedName>
        <fullName evidence="2">Nuclease</fullName>
    </submittedName>
</protein>
<evidence type="ECO:0000313" key="2">
    <source>
        <dbReference type="EMBL" id="AND42577.1"/>
    </source>
</evidence>
<gene>
    <name evidence="2" type="ORF">A361_26615</name>
</gene>
<name>A0A160MGQ5_9BACI</name>
<dbReference type="Pfam" id="PF08378">
    <property type="entry name" value="NERD"/>
    <property type="match status" value="1"/>
</dbReference>
<dbReference type="KEGG" id="bon:A361_26615"/>
<sequence length="302" mass="35454">MLVKRRSEPVELMSIRYLNTRMELTEKEKLQYSNLEKGYEGEVKFDHLAEILQEERLIINDLLLEVNNSYFQIDTLIISESMIHLLEIKNYQGDWYLESDKLYTVTAGREYKNPVYQLKRSAALLRQLLQTLKQNYPVKASVVFINPEFTLYQAPMDQPIVLPTQVNRFIKDLNKTPSNLNDGHTKLAQHLMSLHQPKNPFTVWPKYHFEQLKKGIHCKTCKSLPLTIKSKDLVCKKCGGNEKIEQAILRNIKEFQLLFPERKLTTQNIYEWCNLDLSKRTICRVLKKNYTALGSTSNTYYV</sequence>
<dbReference type="Proteomes" id="UP000077856">
    <property type="component" value="Chromosome"/>
</dbReference>
<dbReference type="PROSITE" id="PS50965">
    <property type="entry name" value="NERD"/>
    <property type="match status" value="1"/>
</dbReference>
<dbReference type="AlphaFoldDB" id="A0A160MGQ5"/>
<dbReference type="eggNOG" id="ENOG502Z8AV">
    <property type="taxonomic scope" value="Bacteria"/>
</dbReference>
<evidence type="ECO:0000259" key="1">
    <source>
        <dbReference type="PROSITE" id="PS50965"/>
    </source>
</evidence>
<dbReference type="STRING" id="1196031.A361_26615"/>
<proteinExistence type="predicted"/>